<evidence type="ECO:0000256" key="10">
    <source>
        <dbReference type="SAM" id="MobiDB-lite"/>
    </source>
</evidence>
<evidence type="ECO:0000256" key="11">
    <source>
        <dbReference type="SAM" id="Phobius"/>
    </source>
</evidence>
<dbReference type="FunCoup" id="A0A1Z5JIC0">
    <property type="interactions" value="191"/>
</dbReference>
<keyword evidence="7" id="KW-0333">Golgi apparatus</keyword>
<dbReference type="OrthoDB" id="546861at2759"/>
<keyword evidence="3" id="KW-0813">Transport</keyword>
<dbReference type="SMART" id="SM00397">
    <property type="entry name" value="t_SNARE"/>
    <property type="match status" value="1"/>
</dbReference>
<organism evidence="13 14">
    <name type="scientific">Fistulifera solaris</name>
    <name type="common">Oleaginous diatom</name>
    <dbReference type="NCBI Taxonomy" id="1519565"/>
    <lineage>
        <taxon>Eukaryota</taxon>
        <taxon>Sar</taxon>
        <taxon>Stramenopiles</taxon>
        <taxon>Ochrophyta</taxon>
        <taxon>Bacillariophyta</taxon>
        <taxon>Bacillariophyceae</taxon>
        <taxon>Bacillariophycidae</taxon>
        <taxon>Naviculales</taxon>
        <taxon>Naviculaceae</taxon>
        <taxon>Fistulifera</taxon>
    </lineage>
</organism>
<feature type="transmembrane region" description="Helical" evidence="11">
    <location>
        <begin position="283"/>
        <end position="302"/>
    </location>
</feature>
<dbReference type="Proteomes" id="UP000198406">
    <property type="component" value="Unassembled WGS sequence"/>
</dbReference>
<keyword evidence="5" id="KW-0653">Protein transport</keyword>
<evidence type="ECO:0000313" key="14">
    <source>
        <dbReference type="Proteomes" id="UP000198406"/>
    </source>
</evidence>
<evidence type="ECO:0000259" key="12">
    <source>
        <dbReference type="PROSITE" id="PS50192"/>
    </source>
</evidence>
<dbReference type="GO" id="GO:0000139">
    <property type="term" value="C:Golgi membrane"/>
    <property type="evidence" value="ECO:0007669"/>
    <property type="project" value="UniProtKB-SubCell"/>
</dbReference>
<keyword evidence="14" id="KW-1185">Reference proteome</keyword>
<feature type="region of interest" description="Disordered" evidence="10">
    <location>
        <begin position="1"/>
        <end position="20"/>
    </location>
</feature>
<comment type="similarity">
    <text evidence="2">Belongs to the syntaxin family.</text>
</comment>
<evidence type="ECO:0000256" key="2">
    <source>
        <dbReference type="ARBA" id="ARBA00009063"/>
    </source>
</evidence>
<evidence type="ECO:0000256" key="3">
    <source>
        <dbReference type="ARBA" id="ARBA00022448"/>
    </source>
</evidence>
<keyword evidence="9" id="KW-0175">Coiled coil</keyword>
<evidence type="ECO:0000256" key="7">
    <source>
        <dbReference type="ARBA" id="ARBA00023034"/>
    </source>
</evidence>
<comment type="subcellular location">
    <subcellularLocation>
        <location evidence="1">Golgi apparatus membrane</location>
        <topology evidence="1">Single-pass type IV membrane protein</topology>
    </subcellularLocation>
</comment>
<dbReference type="Gene3D" id="1.20.58.90">
    <property type="match status" value="1"/>
</dbReference>
<reference evidence="13 14" key="1">
    <citation type="journal article" date="2015" name="Plant Cell">
        <title>Oil accumulation by the oleaginous diatom Fistulifera solaris as revealed by the genome and transcriptome.</title>
        <authorList>
            <person name="Tanaka T."/>
            <person name="Maeda Y."/>
            <person name="Veluchamy A."/>
            <person name="Tanaka M."/>
            <person name="Abida H."/>
            <person name="Marechal E."/>
            <person name="Bowler C."/>
            <person name="Muto M."/>
            <person name="Sunaga Y."/>
            <person name="Tanaka M."/>
            <person name="Yoshino T."/>
            <person name="Taniguchi T."/>
            <person name="Fukuda Y."/>
            <person name="Nemoto M."/>
            <person name="Matsumoto M."/>
            <person name="Wong P.S."/>
            <person name="Aburatani S."/>
            <person name="Fujibuchi W."/>
        </authorList>
    </citation>
    <scope>NUCLEOTIDE SEQUENCE [LARGE SCALE GENOMIC DNA]</scope>
    <source>
        <strain evidence="13 14">JPCC DA0580</strain>
    </source>
</reference>
<evidence type="ECO:0000256" key="1">
    <source>
        <dbReference type="ARBA" id="ARBA00004409"/>
    </source>
</evidence>
<protein>
    <submittedName>
        <fullName evidence="13">Syntaxin of plants SYP6</fullName>
    </submittedName>
</protein>
<dbReference type="AlphaFoldDB" id="A0A1Z5JIC0"/>
<evidence type="ECO:0000256" key="6">
    <source>
        <dbReference type="ARBA" id="ARBA00022989"/>
    </source>
</evidence>
<dbReference type="SUPFAM" id="SSF58038">
    <property type="entry name" value="SNARE fusion complex"/>
    <property type="match status" value="1"/>
</dbReference>
<dbReference type="CDD" id="cd15841">
    <property type="entry name" value="SNARE_Qc"/>
    <property type="match status" value="1"/>
</dbReference>
<feature type="domain" description="T-SNARE coiled-coil homology" evidence="12">
    <location>
        <begin position="212"/>
        <end position="274"/>
    </location>
</feature>
<evidence type="ECO:0000256" key="5">
    <source>
        <dbReference type="ARBA" id="ARBA00022927"/>
    </source>
</evidence>
<gene>
    <name evidence="13" type="ORF">FisN_3Lh162</name>
</gene>
<accession>A0A1Z5JIC0</accession>
<dbReference type="GO" id="GO:0048193">
    <property type="term" value="P:Golgi vesicle transport"/>
    <property type="evidence" value="ECO:0007669"/>
    <property type="project" value="InterPro"/>
</dbReference>
<comment type="caution">
    <text evidence="13">The sequence shown here is derived from an EMBL/GenBank/DDBJ whole genome shotgun (WGS) entry which is preliminary data.</text>
</comment>
<evidence type="ECO:0000256" key="9">
    <source>
        <dbReference type="SAM" id="Coils"/>
    </source>
</evidence>
<dbReference type="PROSITE" id="PS50192">
    <property type="entry name" value="T_SNARE"/>
    <property type="match status" value="1"/>
</dbReference>
<dbReference type="InterPro" id="IPR015260">
    <property type="entry name" value="Syntaxin-6/10/61_N"/>
</dbReference>
<keyword evidence="8 11" id="KW-0472">Membrane</keyword>
<evidence type="ECO:0000256" key="8">
    <source>
        <dbReference type="ARBA" id="ARBA00023136"/>
    </source>
</evidence>
<sequence length="303" mass="34127">MSYESLNGNNGKTNYDSSSSFRQSTLRSAAASVASGASFRRRSHDHLSEPLTAGIDHNDSPEDPYFVFRADLMQQLELVDEALAEFLRVVHQTDTSVNTHEMKSSKKTLKRHLKNAEATLKDVQMTVQLVDKDRDKFPHIHDSELYERRTLCETSAGRIQRAKQESASEVVKAKLLQDERAKAVRRAGDLGATNEAQRENTTRILDSQARTSLLMQHQDETLDELDAAVTRVGRMADGIHDEIGQQKKMLTEMESDLDEAEQQLGLVMGKLSKFLQTKNNGELYTIMVLFGIMLLLLLLVVYT</sequence>
<feature type="coiled-coil region" evidence="9">
    <location>
        <begin position="243"/>
        <end position="270"/>
    </location>
</feature>
<dbReference type="PANTHER" id="PTHR12791">
    <property type="entry name" value="GOLGI SNARE BET1-RELATED"/>
    <property type="match status" value="1"/>
</dbReference>
<dbReference type="Pfam" id="PF09177">
    <property type="entry name" value="STX6_10_61_N"/>
    <property type="match status" value="1"/>
</dbReference>
<dbReference type="InParanoid" id="A0A1Z5JIC0"/>
<proteinExistence type="inferred from homology"/>
<name>A0A1Z5JIC0_FISSO</name>
<keyword evidence="4 11" id="KW-0812">Transmembrane</keyword>
<dbReference type="Gene3D" id="1.20.5.110">
    <property type="match status" value="1"/>
</dbReference>
<dbReference type="InterPro" id="IPR000727">
    <property type="entry name" value="T_SNARE_dom"/>
</dbReference>
<dbReference type="InterPro" id="IPR010989">
    <property type="entry name" value="SNARE"/>
</dbReference>
<dbReference type="EMBL" id="BDSP01000070">
    <property type="protein sequence ID" value="GAX13592.1"/>
    <property type="molecule type" value="Genomic_DNA"/>
</dbReference>
<keyword evidence="6 11" id="KW-1133">Transmembrane helix</keyword>
<evidence type="ECO:0000313" key="13">
    <source>
        <dbReference type="EMBL" id="GAX13592.1"/>
    </source>
</evidence>
<dbReference type="GO" id="GO:0015031">
    <property type="term" value="P:protein transport"/>
    <property type="evidence" value="ECO:0007669"/>
    <property type="project" value="UniProtKB-KW"/>
</dbReference>
<feature type="compositionally biased region" description="Polar residues" evidence="10">
    <location>
        <begin position="1"/>
        <end position="16"/>
    </location>
</feature>
<evidence type="ECO:0000256" key="4">
    <source>
        <dbReference type="ARBA" id="ARBA00022692"/>
    </source>
</evidence>
<dbReference type="SUPFAM" id="SSF47661">
    <property type="entry name" value="t-snare proteins"/>
    <property type="match status" value="1"/>
</dbReference>